<name>A0A426S8R2_9ACTN</name>
<organism evidence="1 2">
    <name type="scientific">Streptomyces griseofuscus</name>
    <dbReference type="NCBI Taxonomy" id="146922"/>
    <lineage>
        <taxon>Bacteria</taxon>
        <taxon>Bacillati</taxon>
        <taxon>Actinomycetota</taxon>
        <taxon>Actinomycetes</taxon>
        <taxon>Kitasatosporales</taxon>
        <taxon>Streptomycetaceae</taxon>
        <taxon>Streptomyces</taxon>
    </lineage>
</organism>
<evidence type="ECO:0000313" key="1">
    <source>
        <dbReference type="EMBL" id="RRQ86516.1"/>
    </source>
</evidence>
<gene>
    <name evidence="1" type="ORF">CQW44_11615</name>
</gene>
<reference evidence="1 2" key="1">
    <citation type="submission" date="2017-10" db="EMBL/GenBank/DDBJ databases">
        <title>Draft genome of actinobacteria isolated from guarana (Paullinia cupana (Mart.) Ducke.</title>
        <authorList>
            <person name="Siqueira K.A."/>
            <person name="Liotti R.G."/>
            <person name="Mendes T.A."/>
            <person name="Soares M.A."/>
        </authorList>
    </citation>
    <scope>NUCLEOTIDE SEQUENCE [LARGE SCALE GENOMIC DNA]</scope>
    <source>
        <strain evidence="1 2">199</strain>
    </source>
</reference>
<comment type="caution">
    <text evidence="1">The sequence shown here is derived from an EMBL/GenBank/DDBJ whole genome shotgun (WGS) entry which is preliminary data.</text>
</comment>
<keyword evidence="2" id="KW-1185">Reference proteome</keyword>
<protein>
    <submittedName>
        <fullName evidence="1">Uncharacterized protein</fullName>
    </submittedName>
</protein>
<proteinExistence type="predicted"/>
<accession>A0A426S8R2</accession>
<dbReference type="AlphaFoldDB" id="A0A426S8R2"/>
<dbReference type="Proteomes" id="UP000276379">
    <property type="component" value="Unassembled WGS sequence"/>
</dbReference>
<evidence type="ECO:0000313" key="2">
    <source>
        <dbReference type="Proteomes" id="UP000276379"/>
    </source>
</evidence>
<dbReference type="EMBL" id="PDES01000005">
    <property type="protein sequence ID" value="RRQ86516.1"/>
    <property type="molecule type" value="Genomic_DNA"/>
</dbReference>
<sequence length="128" mass="14260">MPWGPERRFRRAPTARPAGRLTVVLDSGAIDREIEALMRLVHAIEAECRAYAWEKSFHRHLIDDSLNSLDATAREHMYLAALAGLARSQSADRAQHRPGRERLTGLAHSPARIRRGKCALIQGNGLSS</sequence>